<dbReference type="SMART" id="SM01217">
    <property type="entry name" value="Fn3_like"/>
    <property type="match status" value="1"/>
</dbReference>
<keyword evidence="4" id="KW-1185">Reference proteome</keyword>
<dbReference type="InterPro" id="IPR051915">
    <property type="entry name" value="Cellulose_Degrad_GH3"/>
</dbReference>
<gene>
    <name evidence="3" type="ORF">GC101_19045</name>
</gene>
<dbReference type="PANTHER" id="PTHR30620:SF123">
    <property type="entry name" value="BETA-XYLOSIDASE"/>
    <property type="match status" value="1"/>
</dbReference>
<dbReference type="InterPro" id="IPR002772">
    <property type="entry name" value="Glyco_hydro_3_C"/>
</dbReference>
<feature type="domain" description="Fibronectin type III-like" evidence="2">
    <location>
        <begin position="682"/>
        <end position="751"/>
    </location>
</feature>
<dbReference type="InterPro" id="IPR026891">
    <property type="entry name" value="Fn3-like"/>
</dbReference>
<dbReference type="Pfam" id="PF00933">
    <property type="entry name" value="Glyco_hydro_3"/>
    <property type="match status" value="1"/>
</dbReference>
<dbReference type="SUPFAM" id="SSF52279">
    <property type="entry name" value="Beta-D-glucan exohydrolase, C-terminal domain"/>
    <property type="match status" value="1"/>
</dbReference>
<dbReference type="InterPro" id="IPR036881">
    <property type="entry name" value="Glyco_hydro_3_C_sf"/>
</dbReference>
<evidence type="ECO:0000259" key="2">
    <source>
        <dbReference type="SMART" id="SM01217"/>
    </source>
</evidence>
<dbReference type="Gene3D" id="3.20.20.300">
    <property type="entry name" value="Glycoside hydrolase, family 3, N-terminal domain"/>
    <property type="match status" value="1"/>
</dbReference>
<dbReference type="Pfam" id="PF01915">
    <property type="entry name" value="Glyco_hydro_3_C"/>
    <property type="match status" value="1"/>
</dbReference>
<dbReference type="Proteomes" id="UP000596857">
    <property type="component" value="Unassembled WGS sequence"/>
</dbReference>
<dbReference type="InterPro" id="IPR036962">
    <property type="entry name" value="Glyco_hydro_3_N_sf"/>
</dbReference>
<comment type="caution">
    <text evidence="3">The sequence shown here is derived from an EMBL/GenBank/DDBJ whole genome shotgun (WGS) entry which is preliminary data.</text>
</comment>
<protein>
    <submittedName>
        <fullName evidence="3">Beta-glucosidase</fullName>
    </submittedName>
</protein>
<name>A0ABX1YLI7_9BACL</name>
<evidence type="ECO:0000256" key="1">
    <source>
        <dbReference type="ARBA" id="ARBA00022801"/>
    </source>
</evidence>
<organism evidence="3 4">
    <name type="scientific">Paenibacillus phytohabitans</name>
    <dbReference type="NCBI Taxonomy" id="2654978"/>
    <lineage>
        <taxon>Bacteria</taxon>
        <taxon>Bacillati</taxon>
        <taxon>Bacillota</taxon>
        <taxon>Bacilli</taxon>
        <taxon>Bacillales</taxon>
        <taxon>Paenibacillaceae</taxon>
        <taxon>Paenibacillus</taxon>
    </lineage>
</organism>
<dbReference type="EMBL" id="WHOB01000059">
    <property type="protein sequence ID" value="NOU80961.1"/>
    <property type="molecule type" value="Genomic_DNA"/>
</dbReference>
<dbReference type="InterPro" id="IPR013783">
    <property type="entry name" value="Ig-like_fold"/>
</dbReference>
<evidence type="ECO:0000313" key="3">
    <source>
        <dbReference type="EMBL" id="NOU80961.1"/>
    </source>
</evidence>
<dbReference type="SUPFAM" id="SSF51445">
    <property type="entry name" value="(Trans)glycosidases"/>
    <property type="match status" value="1"/>
</dbReference>
<dbReference type="InterPro" id="IPR017853">
    <property type="entry name" value="GH"/>
</dbReference>
<keyword evidence="1" id="KW-0378">Hydrolase</keyword>
<dbReference type="InterPro" id="IPR001764">
    <property type="entry name" value="Glyco_hydro_3_N"/>
</dbReference>
<dbReference type="Gene3D" id="2.60.40.10">
    <property type="entry name" value="Immunoglobulins"/>
    <property type="match status" value="1"/>
</dbReference>
<dbReference type="Gene3D" id="3.40.50.1700">
    <property type="entry name" value="Glycoside hydrolase family 3 C-terminal domain"/>
    <property type="match status" value="1"/>
</dbReference>
<proteinExistence type="predicted"/>
<dbReference type="Pfam" id="PF14310">
    <property type="entry name" value="Fn3-like"/>
    <property type="match status" value="1"/>
</dbReference>
<dbReference type="RefSeq" id="WP_171718508.1">
    <property type="nucleotide sequence ID" value="NZ_WHOB01000059.1"/>
</dbReference>
<reference evidence="3 4" key="1">
    <citation type="submission" date="2019-10" db="EMBL/GenBank/DDBJ databases">
        <title>Description of Paenibacillus terricola sp. nov.</title>
        <authorList>
            <person name="Carlier A."/>
            <person name="Qi S."/>
        </authorList>
    </citation>
    <scope>NUCLEOTIDE SEQUENCE [LARGE SCALE GENOMIC DNA]</scope>
    <source>
        <strain evidence="3 4">LMG 31459</strain>
    </source>
</reference>
<accession>A0ABX1YLI7</accession>
<dbReference type="PRINTS" id="PR00133">
    <property type="entry name" value="GLHYDRLASE3"/>
</dbReference>
<dbReference type="PANTHER" id="PTHR30620">
    <property type="entry name" value="PERIPLASMIC BETA-GLUCOSIDASE-RELATED"/>
    <property type="match status" value="1"/>
</dbReference>
<sequence>MDYKNASLPVDKRVADLLCRMTMEEKIGQLIQPFGWKSYVKQEDGTVAITEEFMLMMEAGGIGSLYGTLRADPWTGVTLENGLSPEEGAEAVNVLQRYALEHTRLGIPILFGEECSHGHMAVGATVFPVPLLVGSAWNPELYEEMCRAVAVETRSQGGAVTYSPVLDVVRDPRWGRTEETYGEDPYLAGVLAVAAVKGLQGQSLDSVDSIAATLKHFTGYGSPEGGRNGAPAHLGLRELHETDLYPFRKAVEAGASSIMPAYNEIDGVPCTSNRYLLEDVLRQEWGFDGLVITDCGAIDMLQSGHNTAATGEEAVAAAVKAGVDMEMSGGMFRGHLAPALEQNAVAAAELDLAVSRVLTLKFRLGLFERPFADPARAKEVIGSKAHKQLARRMAEEGIILLKNNSRTLPLSKDIGSLAVIGPNAHSPYNQLGDYTSPQPEGQIVTVLEGIRRQLKPERVHYAPGCRIKDGSREGFSRALEAAAQADATVLVIGGSSARDFGGGTIDLRTGASLVTDHVWSDMDCGEGIDRSTLHLLGVQLELARELRKLGKPLIVVYINGRPVTEPWMDEQADAILEAWYPGQEGGNAIADILFGEVNPSGRLPLTLPKHVGQLPLNYNSRRTRGKRYLESDLSPQYPFGFGLSYTEFEYSGLWIEPGVIGPDEEALVHVDVSNVGSLAGAEVVQLYVSDLAASVTRPELALKGFSKIRLQPGERRTVTFPLNREHLELVGMDLRRVVEPGEFMVRVGSHSASTVSCSLTVRESGVQ</sequence>
<evidence type="ECO:0000313" key="4">
    <source>
        <dbReference type="Proteomes" id="UP000596857"/>
    </source>
</evidence>